<feature type="domain" description="AAA" evidence="1">
    <location>
        <begin position="5"/>
        <end position="186"/>
    </location>
</feature>
<evidence type="ECO:0000313" key="2">
    <source>
        <dbReference type="EMBL" id="MFC5133674.1"/>
    </source>
</evidence>
<dbReference type="InterPro" id="IPR025669">
    <property type="entry name" value="AAA_dom"/>
</dbReference>
<dbReference type="EMBL" id="JBHSKV010000002">
    <property type="protein sequence ID" value="MFC5133674.1"/>
    <property type="molecule type" value="Genomic_DNA"/>
</dbReference>
<organism evidence="2 3">
    <name type="scientific">Halorubrum glutamatedens</name>
    <dbReference type="NCBI Taxonomy" id="2707018"/>
    <lineage>
        <taxon>Archaea</taxon>
        <taxon>Methanobacteriati</taxon>
        <taxon>Methanobacteriota</taxon>
        <taxon>Stenosarchaea group</taxon>
        <taxon>Halobacteria</taxon>
        <taxon>Halobacteriales</taxon>
        <taxon>Haloferacaceae</taxon>
        <taxon>Halorubrum</taxon>
    </lineage>
</organism>
<dbReference type="RefSeq" id="WP_122105696.1">
    <property type="nucleotide sequence ID" value="NZ_JBHSKV010000002.1"/>
</dbReference>
<reference evidence="2 3" key="1">
    <citation type="journal article" date="2019" name="Int. J. Syst. Evol. Microbiol.">
        <title>The Global Catalogue of Microorganisms (GCM) 10K type strain sequencing project: providing services to taxonomists for standard genome sequencing and annotation.</title>
        <authorList>
            <consortium name="The Broad Institute Genomics Platform"/>
            <consortium name="The Broad Institute Genome Sequencing Center for Infectious Disease"/>
            <person name="Wu L."/>
            <person name="Ma J."/>
        </authorList>
    </citation>
    <scope>NUCLEOTIDE SEQUENCE [LARGE SCALE GENOMIC DNA]</scope>
    <source>
        <strain evidence="2 3">CGMCC 1.16026</strain>
    </source>
</reference>
<dbReference type="InterPro" id="IPR050678">
    <property type="entry name" value="DNA_Partitioning_ATPase"/>
</dbReference>
<name>A0ABD5QND0_9EURY</name>
<dbReference type="Proteomes" id="UP001596145">
    <property type="component" value="Unassembled WGS sequence"/>
</dbReference>
<dbReference type="AlphaFoldDB" id="A0ABD5QND0"/>
<gene>
    <name evidence="2" type="ORF">ACFPJA_02875</name>
</gene>
<protein>
    <submittedName>
        <fullName evidence="2">AAA family ATPase</fullName>
    </submittedName>
</protein>
<dbReference type="InterPro" id="IPR027417">
    <property type="entry name" value="P-loop_NTPase"/>
</dbReference>
<comment type="caution">
    <text evidence="2">The sequence shown here is derived from an EMBL/GenBank/DDBJ whole genome shotgun (WGS) entry which is preliminary data.</text>
</comment>
<dbReference type="Pfam" id="PF13614">
    <property type="entry name" value="AAA_31"/>
    <property type="match status" value="1"/>
</dbReference>
<accession>A0ABD5QND0</accession>
<dbReference type="PANTHER" id="PTHR13696:SF52">
    <property type="entry name" value="PARA FAMILY PROTEIN CT_582"/>
    <property type="match status" value="1"/>
</dbReference>
<proteinExistence type="predicted"/>
<evidence type="ECO:0000313" key="3">
    <source>
        <dbReference type="Proteomes" id="UP001596145"/>
    </source>
</evidence>
<dbReference type="Gene3D" id="3.40.50.300">
    <property type="entry name" value="P-loop containing nucleotide triphosphate hydrolases"/>
    <property type="match status" value="1"/>
</dbReference>
<evidence type="ECO:0000259" key="1">
    <source>
        <dbReference type="Pfam" id="PF13614"/>
    </source>
</evidence>
<sequence length="264" mass="26791">MQATTLALVGAAGGAGTTRTAVELATIGARGGRDVAVIDAAYATQGLSEYVHGRIGTDLTTLLTDEAGASLSAATYPIAVGGRSDGREADAQSLPGRADVVPARAPFERVARAKTSEAARKLERRIDEAATAYDAVIVDASPVASNEAVAAVTVADGVAAVHPATPHGRDALQRLHGRIADVSASVDATVAVSRGFDTGTDDADVSRDADVALPETDPSVTAAPVAATGDGAYPRAVADAYARLFDTTLEVDLLEAGLIERMRG</sequence>
<keyword evidence="3" id="KW-1185">Reference proteome</keyword>
<dbReference type="PANTHER" id="PTHR13696">
    <property type="entry name" value="P-LOOP CONTAINING NUCLEOSIDE TRIPHOSPHATE HYDROLASE"/>
    <property type="match status" value="1"/>
</dbReference>
<dbReference type="SUPFAM" id="SSF52540">
    <property type="entry name" value="P-loop containing nucleoside triphosphate hydrolases"/>
    <property type="match status" value="1"/>
</dbReference>